<name>A0ABW0VSC9_9BACL</name>
<proteinExistence type="predicted"/>
<organism evidence="1 2">
    <name type="scientific">Paenibacillus solisilvae</name>
    <dbReference type="NCBI Taxonomy" id="2486751"/>
    <lineage>
        <taxon>Bacteria</taxon>
        <taxon>Bacillati</taxon>
        <taxon>Bacillota</taxon>
        <taxon>Bacilli</taxon>
        <taxon>Bacillales</taxon>
        <taxon>Paenibacillaceae</taxon>
        <taxon>Paenibacillus</taxon>
    </lineage>
</organism>
<keyword evidence="2" id="KW-1185">Reference proteome</keyword>
<evidence type="ECO:0000313" key="1">
    <source>
        <dbReference type="EMBL" id="MFC5648741.1"/>
    </source>
</evidence>
<dbReference type="RefSeq" id="WP_379187213.1">
    <property type="nucleotide sequence ID" value="NZ_JBHSOW010000022.1"/>
</dbReference>
<accession>A0ABW0VSC9</accession>
<protein>
    <submittedName>
        <fullName evidence="1">GapA-binding peptide SR1P</fullName>
    </submittedName>
</protein>
<dbReference type="EMBL" id="JBHSOW010000022">
    <property type="protein sequence ID" value="MFC5648741.1"/>
    <property type="molecule type" value="Genomic_DNA"/>
</dbReference>
<evidence type="ECO:0000313" key="2">
    <source>
        <dbReference type="Proteomes" id="UP001596047"/>
    </source>
</evidence>
<sequence>MESQSVTCNESKEMKEALELGYIICKRCGAIIDTLPTNRVKRFYGECAEECEDKNEGGREFD</sequence>
<reference evidence="2" key="1">
    <citation type="journal article" date="2019" name="Int. J. Syst. Evol. Microbiol.">
        <title>The Global Catalogue of Microorganisms (GCM) 10K type strain sequencing project: providing services to taxonomists for standard genome sequencing and annotation.</title>
        <authorList>
            <consortium name="The Broad Institute Genomics Platform"/>
            <consortium name="The Broad Institute Genome Sequencing Center for Infectious Disease"/>
            <person name="Wu L."/>
            <person name="Ma J."/>
        </authorList>
    </citation>
    <scope>NUCLEOTIDE SEQUENCE [LARGE SCALE GENOMIC DNA]</scope>
    <source>
        <strain evidence="2">CGMCC 1.3240</strain>
    </source>
</reference>
<gene>
    <name evidence="1" type="ORF">ACFPYJ_06290</name>
</gene>
<dbReference type="InterPro" id="IPR025236">
    <property type="entry name" value="SR1P"/>
</dbReference>
<comment type="caution">
    <text evidence="1">The sequence shown here is derived from an EMBL/GenBank/DDBJ whole genome shotgun (WGS) entry which is preliminary data.</text>
</comment>
<dbReference type="Pfam" id="PF13790">
    <property type="entry name" value="SR1P"/>
    <property type="match status" value="1"/>
</dbReference>
<dbReference type="Proteomes" id="UP001596047">
    <property type="component" value="Unassembled WGS sequence"/>
</dbReference>